<dbReference type="RefSeq" id="WP_315907235.1">
    <property type="nucleotide sequence ID" value="NZ_JAOPKC010000001.1"/>
</dbReference>
<dbReference type="CDD" id="cd02947">
    <property type="entry name" value="TRX_family"/>
    <property type="match status" value="1"/>
</dbReference>
<organism evidence="4 6">
    <name type="scientific">Halapricum hydrolyticum</name>
    <dbReference type="NCBI Taxonomy" id="2979991"/>
    <lineage>
        <taxon>Archaea</taxon>
        <taxon>Methanobacteriati</taxon>
        <taxon>Methanobacteriota</taxon>
        <taxon>Stenosarchaea group</taxon>
        <taxon>Halobacteria</taxon>
        <taxon>Halobacteriales</taxon>
        <taxon>Haloarculaceae</taxon>
        <taxon>Halapricum</taxon>
    </lineage>
</organism>
<dbReference type="AlphaFoldDB" id="A0AAE3I8V7"/>
<evidence type="ECO:0000313" key="4">
    <source>
        <dbReference type="EMBL" id="MCU4725935.1"/>
    </source>
</evidence>
<dbReference type="InterPro" id="IPR036249">
    <property type="entry name" value="Thioredoxin-like_sf"/>
</dbReference>
<feature type="region of interest" description="Disordered" evidence="1">
    <location>
        <begin position="98"/>
        <end position="117"/>
    </location>
</feature>
<evidence type="ECO:0000313" key="5">
    <source>
        <dbReference type="Proteomes" id="UP001208186"/>
    </source>
</evidence>
<evidence type="ECO:0000256" key="1">
    <source>
        <dbReference type="SAM" id="MobiDB-lite"/>
    </source>
</evidence>
<reference evidence="4" key="1">
    <citation type="submission" date="2023-02" db="EMBL/GenBank/DDBJ databases">
        <title>Enrichment on poylsaccharides allowed isolation of novel metabolic and taxonomic groups of Haloarchaea.</title>
        <authorList>
            <person name="Sorokin D.Y."/>
            <person name="Elcheninov A.G."/>
            <person name="Khizhniak T.V."/>
            <person name="Kolganova T.V."/>
            <person name="Kublanov I.V."/>
        </authorList>
    </citation>
    <scope>NUCLEOTIDE SEQUENCE</scope>
    <source>
        <strain evidence="3 5">HArc-curdl5-1</strain>
        <strain evidence="4">HArc-curdl7</strain>
    </source>
</reference>
<comment type="caution">
    <text evidence="4">The sequence shown here is derived from an EMBL/GenBank/DDBJ whole genome shotgun (WGS) entry which is preliminary data.</text>
</comment>
<evidence type="ECO:0000313" key="3">
    <source>
        <dbReference type="EMBL" id="MCU4716461.1"/>
    </source>
</evidence>
<dbReference type="SUPFAM" id="SSF52833">
    <property type="entry name" value="Thioredoxin-like"/>
    <property type="match status" value="1"/>
</dbReference>
<feature type="domain" description="Thioredoxin" evidence="2">
    <location>
        <begin position="3"/>
        <end position="128"/>
    </location>
</feature>
<evidence type="ECO:0000313" key="6">
    <source>
        <dbReference type="Proteomes" id="UP001209746"/>
    </source>
</evidence>
<evidence type="ECO:0000259" key="2">
    <source>
        <dbReference type="PROSITE" id="PS51352"/>
    </source>
</evidence>
<dbReference type="Proteomes" id="UP001209746">
    <property type="component" value="Unassembled WGS sequence"/>
</dbReference>
<sequence>MTLETMEPDPVFDEEAHSDTIDTLAEHDELTYIVWGGDWCGDCRAQLPAFGAALQAAGVGDDRVEEIPVEKLDDGSKAGPKVEEYGIEYIPTVVVERVSPRDTDGASGNGPRADDREEIARFVEEEPVSIPVYLAERIREYFAER</sequence>
<dbReference type="EMBL" id="JAOPKC010000001">
    <property type="protein sequence ID" value="MCU4716461.1"/>
    <property type="molecule type" value="Genomic_DNA"/>
</dbReference>
<proteinExistence type="predicted"/>
<dbReference type="InterPro" id="IPR013766">
    <property type="entry name" value="Thioredoxin_domain"/>
</dbReference>
<name>A0AAE3I8V7_9EURY</name>
<dbReference type="Proteomes" id="UP001208186">
    <property type="component" value="Unassembled WGS sequence"/>
</dbReference>
<gene>
    <name evidence="4" type="ORF">OB914_02970</name>
    <name evidence="3" type="ORF">OB916_00055</name>
</gene>
<protein>
    <submittedName>
        <fullName evidence="4">Thioredoxin family protein</fullName>
    </submittedName>
</protein>
<dbReference type="PROSITE" id="PS51352">
    <property type="entry name" value="THIOREDOXIN_2"/>
    <property type="match status" value="1"/>
</dbReference>
<accession>A0AAE3I8V7</accession>
<dbReference type="EMBL" id="JAOPKD010000001">
    <property type="protein sequence ID" value="MCU4725935.1"/>
    <property type="molecule type" value="Genomic_DNA"/>
</dbReference>
<dbReference type="Gene3D" id="3.40.30.10">
    <property type="entry name" value="Glutaredoxin"/>
    <property type="match status" value="1"/>
</dbReference>
<keyword evidence="5" id="KW-1185">Reference proteome</keyword>